<dbReference type="EMBL" id="CP035467">
    <property type="protein sequence ID" value="QCW82408.1"/>
    <property type="molecule type" value="Genomic_DNA"/>
</dbReference>
<accession>A0A4P9UME3</accession>
<feature type="binding site" evidence="1">
    <location>
        <position position="132"/>
    </location>
    <ligand>
        <name>a divalent metal cation</name>
        <dbReference type="ChEBI" id="CHEBI:60240"/>
        <label>2</label>
    </ligand>
</feature>
<feature type="binding site" evidence="1">
    <location>
        <position position="73"/>
    </location>
    <ligand>
        <name>a divalent metal cation</name>
        <dbReference type="ChEBI" id="CHEBI:60240"/>
        <label>1</label>
    </ligand>
</feature>
<evidence type="ECO:0000256" key="1">
    <source>
        <dbReference type="PIRSR" id="PIRSR005902-1"/>
    </source>
</evidence>
<dbReference type="InterPro" id="IPR032466">
    <property type="entry name" value="Metal_Hydrolase"/>
</dbReference>
<dbReference type="Proteomes" id="UP000305881">
    <property type="component" value="Chromosome"/>
</dbReference>
<dbReference type="PANTHER" id="PTHR47176:SF1">
    <property type="entry name" value="OS04G0577500 PROTEIN"/>
    <property type="match status" value="1"/>
</dbReference>
<proteinExistence type="predicted"/>
<feature type="binding site" evidence="1">
    <location>
        <position position="108"/>
    </location>
    <ligand>
        <name>a divalent metal cation</name>
        <dbReference type="ChEBI" id="CHEBI:60240"/>
        <label>2</label>
    </ligand>
</feature>
<dbReference type="Pfam" id="PF01026">
    <property type="entry name" value="TatD_DNase"/>
    <property type="match status" value="1"/>
</dbReference>
<sequence>MPPGVFIDIHRHGKGEGRVIVNFDTSEWAGQEPRTGYYSLGIHPWFIEQQNCRAALQTLESALADTNLLALGECGLDRLTGAPFSEQESIFIAQLELAEQSGKPVVIHCVRAFNELLRIKSTRKPSVPWVVHGFNNKSSIAASLIERGCYLSFGKALLHPNSNAAKVLPSVSRDRFFLETDDSGLAIDSIYRAAAAILQIDLPELQQHLENNFNRVFLHD</sequence>
<reference evidence="3" key="1">
    <citation type="journal article" date="2019" name="J. Bacteriol.">
        <title>A Mutagenic Screen Identifies a TonB-Dependent Receptor Required for the Lanthanide Metal Switch in the Type I Methanotroph 'Methylotuvimicrobium buryatense' 5GB1C.</title>
        <authorList>
            <person name="Groom J.D."/>
            <person name="Ford S.M."/>
            <person name="Pesesky M.W."/>
            <person name="Lidstrom M.E."/>
        </authorList>
    </citation>
    <scope>NUCLEOTIDE SEQUENCE [LARGE SCALE GENOMIC DNA]</scope>
    <source>
        <strain evidence="3">5GB1C</strain>
    </source>
</reference>
<evidence type="ECO:0000313" key="2">
    <source>
        <dbReference type="EMBL" id="QCW82408.1"/>
    </source>
</evidence>
<dbReference type="KEGG" id="mbur:EQU24_09265"/>
<protein>
    <submittedName>
        <fullName evidence="2">TatD family deoxyribonuclease</fullName>
    </submittedName>
</protein>
<name>A0A4P9UME3_METBY</name>
<dbReference type="PIRSF" id="PIRSF005902">
    <property type="entry name" value="DNase_TatD"/>
    <property type="match status" value="1"/>
</dbReference>
<keyword evidence="1" id="KW-0479">Metal-binding</keyword>
<dbReference type="STRING" id="675511.GCA_000341735_01182"/>
<dbReference type="GO" id="GO:0046872">
    <property type="term" value="F:metal ion binding"/>
    <property type="evidence" value="ECO:0007669"/>
    <property type="project" value="UniProtKB-KW"/>
</dbReference>
<gene>
    <name evidence="2" type="ORF">EQU24_09265</name>
</gene>
<keyword evidence="3" id="KW-1185">Reference proteome</keyword>
<dbReference type="SUPFAM" id="SSF51556">
    <property type="entry name" value="Metallo-dependent hydrolases"/>
    <property type="match status" value="1"/>
</dbReference>
<evidence type="ECO:0000313" key="3">
    <source>
        <dbReference type="Proteomes" id="UP000305881"/>
    </source>
</evidence>
<dbReference type="AlphaFoldDB" id="A0A4P9UME3"/>
<dbReference type="PANTHER" id="PTHR47176">
    <property type="entry name" value="OSJNBA0020J04.13 PROTEIN"/>
    <property type="match status" value="1"/>
</dbReference>
<dbReference type="RefSeq" id="WP_017839769.1">
    <property type="nucleotide sequence ID" value="NZ_CP035467.1"/>
</dbReference>
<feature type="binding site" evidence="1">
    <location>
        <position position="181"/>
    </location>
    <ligand>
        <name>a divalent metal cation</name>
        <dbReference type="ChEBI" id="CHEBI:60240"/>
        <label>1</label>
    </ligand>
</feature>
<dbReference type="Gene3D" id="3.20.20.140">
    <property type="entry name" value="Metal-dependent hydrolases"/>
    <property type="match status" value="1"/>
</dbReference>
<dbReference type="GO" id="GO:0016788">
    <property type="term" value="F:hydrolase activity, acting on ester bonds"/>
    <property type="evidence" value="ECO:0007669"/>
    <property type="project" value="InterPro"/>
</dbReference>
<dbReference type="OrthoDB" id="9810005at2"/>
<dbReference type="InterPro" id="IPR001130">
    <property type="entry name" value="TatD-like"/>
</dbReference>
<organism evidence="2 3">
    <name type="scientific">Methylotuvimicrobium buryatense</name>
    <name type="common">Methylomicrobium buryatense</name>
    <dbReference type="NCBI Taxonomy" id="95641"/>
    <lineage>
        <taxon>Bacteria</taxon>
        <taxon>Pseudomonadati</taxon>
        <taxon>Pseudomonadota</taxon>
        <taxon>Gammaproteobacteria</taxon>
        <taxon>Methylococcales</taxon>
        <taxon>Methylococcaceae</taxon>
        <taxon>Methylotuvimicrobium</taxon>
    </lineage>
</organism>